<dbReference type="EMBL" id="BNJJ01000012">
    <property type="protein sequence ID" value="GHO86449.1"/>
    <property type="molecule type" value="Genomic_DNA"/>
</dbReference>
<evidence type="ECO:0000259" key="1">
    <source>
        <dbReference type="Pfam" id="PF00753"/>
    </source>
</evidence>
<reference evidence="2 3" key="1">
    <citation type="journal article" date="2021" name="Int. J. Syst. Evol. Microbiol.">
        <title>Reticulibacter mediterranei gen. nov., sp. nov., within the new family Reticulibacteraceae fam. nov., and Ktedonospora formicarum gen. nov., sp. nov., Ktedonobacter robiniae sp. nov., Dictyobacter formicarum sp. nov. and Dictyobacter arantiisoli sp. nov., belonging to the class Ktedonobacteria.</title>
        <authorList>
            <person name="Yabe S."/>
            <person name="Zheng Y."/>
            <person name="Wang C.M."/>
            <person name="Sakai Y."/>
            <person name="Abe K."/>
            <person name="Yokota A."/>
            <person name="Donadio S."/>
            <person name="Cavaletti L."/>
            <person name="Monciardini P."/>
        </authorList>
    </citation>
    <scope>NUCLEOTIDE SEQUENCE [LARGE SCALE GENOMIC DNA]</scope>
    <source>
        <strain evidence="2 3">SOSP1-9</strain>
    </source>
</reference>
<dbReference type="InterPro" id="IPR001279">
    <property type="entry name" value="Metallo-B-lactamas"/>
</dbReference>
<keyword evidence="3" id="KW-1185">Reference proteome</keyword>
<protein>
    <recommendedName>
        <fullName evidence="1">Metallo-beta-lactamase domain-containing protein</fullName>
    </recommendedName>
</protein>
<organism evidence="2 3">
    <name type="scientific">Dictyobacter formicarum</name>
    <dbReference type="NCBI Taxonomy" id="2778368"/>
    <lineage>
        <taxon>Bacteria</taxon>
        <taxon>Bacillati</taxon>
        <taxon>Chloroflexota</taxon>
        <taxon>Ktedonobacteria</taxon>
        <taxon>Ktedonobacterales</taxon>
        <taxon>Dictyobacteraceae</taxon>
        <taxon>Dictyobacter</taxon>
    </lineage>
</organism>
<dbReference type="InterPro" id="IPR036866">
    <property type="entry name" value="RibonucZ/Hydroxyglut_hydro"/>
</dbReference>
<feature type="domain" description="Metallo-beta-lactamase" evidence="1">
    <location>
        <begin position="75"/>
        <end position="184"/>
    </location>
</feature>
<dbReference type="SUPFAM" id="SSF56281">
    <property type="entry name" value="Metallo-hydrolase/oxidoreductase"/>
    <property type="match status" value="1"/>
</dbReference>
<accession>A0ABQ3VL73</accession>
<comment type="caution">
    <text evidence="2">The sequence shown here is derived from an EMBL/GenBank/DDBJ whole genome shotgun (WGS) entry which is preliminary data.</text>
</comment>
<dbReference type="Pfam" id="PF00753">
    <property type="entry name" value="Lactamase_B"/>
    <property type="match status" value="1"/>
</dbReference>
<evidence type="ECO:0000313" key="3">
    <source>
        <dbReference type="Proteomes" id="UP000635565"/>
    </source>
</evidence>
<dbReference type="Proteomes" id="UP000635565">
    <property type="component" value="Unassembled WGS sequence"/>
</dbReference>
<evidence type="ECO:0000313" key="2">
    <source>
        <dbReference type="EMBL" id="GHO86449.1"/>
    </source>
</evidence>
<dbReference type="PANTHER" id="PTHR42951:SF4">
    <property type="entry name" value="ACYL-COENZYME A THIOESTERASE MBLAC2"/>
    <property type="match status" value="1"/>
</dbReference>
<dbReference type="Gene3D" id="3.60.15.10">
    <property type="entry name" value="Ribonuclease Z/Hydroxyacylglutathione hydrolase-like"/>
    <property type="match status" value="1"/>
</dbReference>
<gene>
    <name evidence="2" type="ORF">KSZ_44550</name>
</gene>
<proteinExistence type="predicted"/>
<dbReference type="PANTHER" id="PTHR42951">
    <property type="entry name" value="METALLO-BETA-LACTAMASE DOMAIN-CONTAINING"/>
    <property type="match status" value="1"/>
</dbReference>
<dbReference type="InterPro" id="IPR050855">
    <property type="entry name" value="NDM-1-like"/>
</dbReference>
<sequence>MLFPHPGTFILSNWPNGDHWWGNQVFYPDANIIATGKTYADLLKHVDVSKEKVQLSIENDIRNLEAKLAQEPDVDKRRSQAHEIATRREILTAIPIFEPTIPHLTLEHQLTFHGSKRTVEVLTYGGGHTRSDAFLYLPDDQILFMGDLLFVHTHPWIGDGDPEEWVHILQQVEQLNFTVAVPGHGPVGGRSDMALNRHYLTALVVLVEECMSKGLPLEEATKTTLPEPFNSWEGAEIFD</sequence>
<name>A0ABQ3VL73_9CHLR</name>